<feature type="transmembrane region" description="Helical" evidence="1">
    <location>
        <begin position="31"/>
        <end position="56"/>
    </location>
</feature>
<dbReference type="EMBL" id="MIGC01004154">
    <property type="protein sequence ID" value="PHJ18423.1"/>
    <property type="molecule type" value="Genomic_DNA"/>
</dbReference>
<protein>
    <recommendedName>
        <fullName evidence="4">Transmembrane protein</fullName>
    </recommendedName>
</protein>
<reference evidence="2 3" key="1">
    <citation type="journal article" date="2017" name="Int. J. Parasitol.">
        <title>The genome of the protozoan parasite Cystoisospora suis and a reverse vaccinology approach to identify vaccine candidates.</title>
        <authorList>
            <person name="Palmieri N."/>
            <person name="Shrestha A."/>
            <person name="Ruttkowski B."/>
            <person name="Beck T."/>
            <person name="Vogl C."/>
            <person name="Tomley F."/>
            <person name="Blake D.P."/>
            <person name="Joachim A."/>
        </authorList>
    </citation>
    <scope>NUCLEOTIDE SEQUENCE [LARGE SCALE GENOMIC DNA]</scope>
    <source>
        <strain evidence="2 3">Wien I</strain>
    </source>
</reference>
<evidence type="ECO:0000313" key="2">
    <source>
        <dbReference type="EMBL" id="PHJ18423.1"/>
    </source>
</evidence>
<dbReference type="VEuPathDB" id="ToxoDB:CSUI_007750"/>
<evidence type="ECO:0000256" key="1">
    <source>
        <dbReference type="SAM" id="Phobius"/>
    </source>
</evidence>
<dbReference type="RefSeq" id="XP_067920130.1">
    <property type="nucleotide sequence ID" value="XM_068067894.1"/>
</dbReference>
<keyword evidence="1" id="KW-0812">Transmembrane</keyword>
<comment type="caution">
    <text evidence="2">The sequence shown here is derived from an EMBL/GenBank/DDBJ whole genome shotgun (WGS) entry which is preliminary data.</text>
</comment>
<keyword evidence="3" id="KW-1185">Reference proteome</keyword>
<dbReference type="Proteomes" id="UP000221165">
    <property type="component" value="Unassembled WGS sequence"/>
</dbReference>
<dbReference type="GeneID" id="94431105"/>
<feature type="non-terminal residue" evidence="2">
    <location>
        <position position="68"/>
    </location>
</feature>
<evidence type="ECO:0008006" key="4">
    <source>
        <dbReference type="Google" id="ProtNLM"/>
    </source>
</evidence>
<name>A0A2C6KPV4_9APIC</name>
<accession>A0A2C6KPV4</accession>
<organism evidence="2 3">
    <name type="scientific">Cystoisospora suis</name>
    <dbReference type="NCBI Taxonomy" id="483139"/>
    <lineage>
        <taxon>Eukaryota</taxon>
        <taxon>Sar</taxon>
        <taxon>Alveolata</taxon>
        <taxon>Apicomplexa</taxon>
        <taxon>Conoidasida</taxon>
        <taxon>Coccidia</taxon>
        <taxon>Eucoccidiorida</taxon>
        <taxon>Eimeriorina</taxon>
        <taxon>Sarcocystidae</taxon>
        <taxon>Cystoisospora</taxon>
    </lineage>
</organism>
<dbReference type="AlphaFoldDB" id="A0A2C6KPV4"/>
<sequence length="68" mass="7137">MSSVSGSSSRPAACLALAKMNFLSSALSLRLIFFSSCFVLGVLCFLFPVPCSLFSLSRSFVSLSSSSS</sequence>
<evidence type="ECO:0000313" key="3">
    <source>
        <dbReference type="Proteomes" id="UP000221165"/>
    </source>
</evidence>
<gene>
    <name evidence="2" type="ORF">CSUI_007750</name>
</gene>
<keyword evidence="1" id="KW-1133">Transmembrane helix</keyword>
<proteinExistence type="predicted"/>
<keyword evidence="1" id="KW-0472">Membrane</keyword>